<dbReference type="Proteomes" id="UP000317835">
    <property type="component" value="Chromosome"/>
</dbReference>
<dbReference type="Gene3D" id="2.60.40.10">
    <property type="entry name" value="Immunoglobulins"/>
    <property type="match status" value="2"/>
</dbReference>
<dbReference type="RefSeq" id="WP_145267909.1">
    <property type="nucleotide sequence ID" value="NZ_CP036426.1"/>
</dbReference>
<evidence type="ECO:0000313" key="2">
    <source>
        <dbReference type="Proteomes" id="UP000317835"/>
    </source>
</evidence>
<gene>
    <name evidence="1" type="ORF">ElP_14250</name>
</gene>
<evidence type="ECO:0008006" key="3">
    <source>
        <dbReference type="Google" id="ProtNLM"/>
    </source>
</evidence>
<dbReference type="InterPro" id="IPR006311">
    <property type="entry name" value="TAT_signal"/>
</dbReference>
<dbReference type="KEGG" id="tpla:ElP_14250"/>
<dbReference type="OrthoDB" id="273711at2"/>
<organism evidence="1 2">
    <name type="scientific">Tautonia plasticadhaerens</name>
    <dbReference type="NCBI Taxonomy" id="2527974"/>
    <lineage>
        <taxon>Bacteria</taxon>
        <taxon>Pseudomonadati</taxon>
        <taxon>Planctomycetota</taxon>
        <taxon>Planctomycetia</taxon>
        <taxon>Isosphaerales</taxon>
        <taxon>Isosphaeraceae</taxon>
        <taxon>Tautonia</taxon>
    </lineage>
</organism>
<dbReference type="Pfam" id="PF07610">
    <property type="entry name" value="DUF1573"/>
    <property type="match status" value="1"/>
</dbReference>
<evidence type="ECO:0000313" key="1">
    <source>
        <dbReference type="EMBL" id="QDV33551.1"/>
    </source>
</evidence>
<dbReference type="PANTHER" id="PTHR37833">
    <property type="entry name" value="LIPOPROTEIN-RELATED"/>
    <property type="match status" value="1"/>
</dbReference>
<reference evidence="1 2" key="1">
    <citation type="submission" date="2019-02" db="EMBL/GenBank/DDBJ databases">
        <title>Deep-cultivation of Planctomycetes and their phenomic and genomic characterization uncovers novel biology.</title>
        <authorList>
            <person name="Wiegand S."/>
            <person name="Jogler M."/>
            <person name="Boedeker C."/>
            <person name="Pinto D."/>
            <person name="Vollmers J."/>
            <person name="Rivas-Marin E."/>
            <person name="Kohn T."/>
            <person name="Peeters S.H."/>
            <person name="Heuer A."/>
            <person name="Rast P."/>
            <person name="Oberbeckmann S."/>
            <person name="Bunk B."/>
            <person name="Jeske O."/>
            <person name="Meyerdierks A."/>
            <person name="Storesund J.E."/>
            <person name="Kallscheuer N."/>
            <person name="Luecker S."/>
            <person name="Lage O.M."/>
            <person name="Pohl T."/>
            <person name="Merkel B.J."/>
            <person name="Hornburger P."/>
            <person name="Mueller R.-W."/>
            <person name="Bruemmer F."/>
            <person name="Labrenz M."/>
            <person name="Spormann A.M."/>
            <person name="Op den Camp H."/>
            <person name="Overmann J."/>
            <person name="Amann R."/>
            <person name="Jetten M.S.M."/>
            <person name="Mascher T."/>
            <person name="Medema M.H."/>
            <person name="Devos D.P."/>
            <person name="Kaster A.-K."/>
            <person name="Ovreas L."/>
            <person name="Rohde M."/>
            <person name="Galperin M.Y."/>
            <person name="Jogler C."/>
        </authorList>
    </citation>
    <scope>NUCLEOTIDE SEQUENCE [LARGE SCALE GENOMIC DNA]</scope>
    <source>
        <strain evidence="1 2">ElP</strain>
    </source>
</reference>
<dbReference type="PROSITE" id="PS51318">
    <property type="entry name" value="TAT"/>
    <property type="match status" value="1"/>
</dbReference>
<dbReference type="PANTHER" id="PTHR37833:SF1">
    <property type="entry name" value="SIGNAL PEPTIDE PROTEIN"/>
    <property type="match status" value="1"/>
</dbReference>
<name>A0A518GY75_9BACT</name>
<keyword evidence="2" id="KW-1185">Reference proteome</keyword>
<dbReference type="InterPro" id="IPR013783">
    <property type="entry name" value="Ig-like_fold"/>
</dbReference>
<accession>A0A518GY75</accession>
<dbReference type="EMBL" id="CP036426">
    <property type="protein sequence ID" value="QDV33551.1"/>
    <property type="molecule type" value="Genomic_DNA"/>
</dbReference>
<dbReference type="AlphaFoldDB" id="A0A518GY75"/>
<protein>
    <recommendedName>
        <fullName evidence="3">DUF1573 domain-containing protein</fullName>
    </recommendedName>
</protein>
<sequence>MDGSREPAVASRRRFIGIAPAVVGSWVVGSLGRSAPAQSSTDWVEAVFPERRHDFGTVAKGSILRHSFRIANRSDREVHVTGYSAKCGCTGVTVGATTIPPGAQTTIEAVLDTSKFSGYKASGLTLSIDRPELRSIDYELSCFIQDELLIQPGVLDFGDVRRGSPADRSVLLRYLGGRADWQVVEMRHENSGLTARLREQPGSAGERRYQLDARLDAKALENGNFRDQITLVSNDPGRPTIPVSVAAKVVSDVTLSPSVLNLGRLKPGETVERTVLVKGPGPFRVVGATAAEGRISSVGGPSDASRPLHQVKVAIEAPDAAGAYHAILEIRTDRPDEPPARLTAFATVVP</sequence>
<proteinExistence type="predicted"/>
<dbReference type="InterPro" id="IPR011467">
    <property type="entry name" value="DUF1573"/>
</dbReference>